<evidence type="ECO:0000313" key="3">
    <source>
        <dbReference type="EMBL" id="KAG4412772.1"/>
    </source>
</evidence>
<feature type="transmembrane region" description="Helical" evidence="1">
    <location>
        <begin position="52"/>
        <end position="73"/>
    </location>
</feature>
<reference evidence="3" key="1">
    <citation type="submission" date="2021-02" db="EMBL/GenBank/DDBJ databases">
        <title>Genome sequence Cadophora malorum strain M34.</title>
        <authorList>
            <person name="Stefanovic E."/>
            <person name="Vu D."/>
            <person name="Scully C."/>
            <person name="Dijksterhuis J."/>
            <person name="Roader J."/>
            <person name="Houbraken J."/>
        </authorList>
    </citation>
    <scope>NUCLEOTIDE SEQUENCE</scope>
    <source>
        <strain evidence="3">M34</strain>
    </source>
</reference>
<dbReference type="EMBL" id="JAFJYH010000355">
    <property type="protein sequence ID" value="KAG4412772.1"/>
    <property type="molecule type" value="Genomic_DNA"/>
</dbReference>
<dbReference type="AlphaFoldDB" id="A0A8H7T5G5"/>
<evidence type="ECO:0000259" key="2">
    <source>
        <dbReference type="Pfam" id="PF24802"/>
    </source>
</evidence>
<keyword evidence="1" id="KW-0812">Transmembrane</keyword>
<dbReference type="Proteomes" id="UP000664132">
    <property type="component" value="Unassembled WGS sequence"/>
</dbReference>
<organism evidence="3 4">
    <name type="scientific">Cadophora malorum</name>
    <dbReference type="NCBI Taxonomy" id="108018"/>
    <lineage>
        <taxon>Eukaryota</taxon>
        <taxon>Fungi</taxon>
        <taxon>Dikarya</taxon>
        <taxon>Ascomycota</taxon>
        <taxon>Pezizomycotina</taxon>
        <taxon>Leotiomycetes</taxon>
        <taxon>Helotiales</taxon>
        <taxon>Ploettnerulaceae</taxon>
        <taxon>Cadophora</taxon>
    </lineage>
</organism>
<feature type="transmembrane region" description="Helical" evidence="1">
    <location>
        <begin position="120"/>
        <end position="141"/>
    </location>
</feature>
<feature type="transmembrane region" description="Helical" evidence="1">
    <location>
        <begin position="85"/>
        <end position="108"/>
    </location>
</feature>
<dbReference type="PANTHER" id="PTHR37013:SF3">
    <property type="entry name" value="INTEGRAL MEMBRANE PROTEIN (AFU_ORTHOLOGUE AFUA_1G05950)"/>
    <property type="match status" value="1"/>
</dbReference>
<dbReference type="InterPro" id="IPR056120">
    <property type="entry name" value="DUF7703"/>
</dbReference>
<keyword evidence="1" id="KW-1133">Transmembrane helix</keyword>
<dbReference type="Pfam" id="PF24802">
    <property type="entry name" value="DUF7703"/>
    <property type="match status" value="1"/>
</dbReference>
<protein>
    <recommendedName>
        <fullName evidence="2">DUF7703 domain-containing protein</fullName>
    </recommendedName>
</protein>
<dbReference type="OrthoDB" id="405906at2759"/>
<proteinExistence type="predicted"/>
<evidence type="ECO:0000256" key="1">
    <source>
        <dbReference type="SAM" id="Phobius"/>
    </source>
</evidence>
<name>A0A8H7T5G5_9HELO</name>
<feature type="domain" description="DUF7703" evidence="2">
    <location>
        <begin position="12"/>
        <end position="193"/>
    </location>
</feature>
<accession>A0A8H7T5G5</accession>
<dbReference type="PANTHER" id="PTHR37013">
    <property type="entry name" value="INTEGRAL MEMBRANE PROTEIN (AFU_ORTHOLOGUE AFUA_1G05950)-RELATED"/>
    <property type="match status" value="1"/>
</dbReference>
<evidence type="ECO:0000313" key="4">
    <source>
        <dbReference type="Proteomes" id="UP000664132"/>
    </source>
</evidence>
<keyword evidence="4" id="KW-1185">Reference proteome</keyword>
<gene>
    <name evidence="3" type="ORF">IFR04_014087</name>
</gene>
<feature type="transmembrane region" description="Helical" evidence="1">
    <location>
        <begin position="20"/>
        <end position="40"/>
    </location>
</feature>
<sequence>MAEDFSGEGYSGGVDVALPVAMTMAAFTGIAVFNVLEINVSIFTTFQRRMGLYFWSLLAASWGIPIHAIGFLLKFFRLCRNDTANVAVITVGWFAMVTGQSVVLYSRLHLIVRDGNKIRWVLVLIIVDFFLFHIPPTVLNFGANSTNPQPFLAPFSIYEKIQITAFSMQEFIISALYIWEARKMLQSIARVKREEARTSCIISYAVKLKLEFAILNRLRALVKSQHKESLSDGTPHPPVPSFVQDPPLAHGIEIKKTPESSMSVFPTITHRGGGGMELGGVTVNPQAERLRVA</sequence>
<keyword evidence="1" id="KW-0472">Membrane</keyword>
<comment type="caution">
    <text evidence="3">The sequence shown here is derived from an EMBL/GenBank/DDBJ whole genome shotgun (WGS) entry which is preliminary data.</text>
</comment>